<dbReference type="InterPro" id="IPR000196">
    <property type="entry name" value="Ribosomal_eL19_dom"/>
</dbReference>
<evidence type="ECO:0000256" key="4">
    <source>
        <dbReference type="RuleBase" id="RU000574"/>
    </source>
</evidence>
<dbReference type="InterPro" id="IPR033935">
    <property type="entry name" value="Ribosomal_eL19_euk"/>
</dbReference>
<organism evidence="7 8">
    <name type="scientific">Sphaeroforma arctica JP610</name>
    <dbReference type="NCBI Taxonomy" id="667725"/>
    <lineage>
        <taxon>Eukaryota</taxon>
        <taxon>Ichthyosporea</taxon>
        <taxon>Ichthyophonida</taxon>
        <taxon>Sphaeroforma</taxon>
    </lineage>
</organism>
<dbReference type="FunFam" id="1.10.1200.240:FF:000001">
    <property type="entry name" value="Ribosomal protein L19"/>
    <property type="match status" value="1"/>
</dbReference>
<dbReference type="CDD" id="cd01417">
    <property type="entry name" value="Ribosomal_L19e_E"/>
    <property type="match status" value="1"/>
</dbReference>
<dbReference type="GeneID" id="25912747"/>
<dbReference type="GO" id="GO:0006412">
    <property type="term" value="P:translation"/>
    <property type="evidence" value="ECO:0007669"/>
    <property type="project" value="InterPro"/>
</dbReference>
<protein>
    <recommendedName>
        <fullName evidence="4">Ribosomal protein L19</fullName>
    </recommendedName>
</protein>
<dbReference type="RefSeq" id="XP_014149130.1">
    <property type="nucleotide sequence ID" value="XM_014293655.1"/>
</dbReference>
<accession>A0A0L0FGQ9</accession>
<reference evidence="7 8" key="1">
    <citation type="submission" date="2011-02" db="EMBL/GenBank/DDBJ databases">
        <title>The Genome Sequence of Sphaeroforma arctica JP610.</title>
        <authorList>
            <consortium name="The Broad Institute Genome Sequencing Platform"/>
            <person name="Russ C."/>
            <person name="Cuomo C."/>
            <person name="Young S.K."/>
            <person name="Zeng Q."/>
            <person name="Gargeya S."/>
            <person name="Alvarado L."/>
            <person name="Berlin A."/>
            <person name="Chapman S.B."/>
            <person name="Chen Z."/>
            <person name="Freedman E."/>
            <person name="Gellesch M."/>
            <person name="Goldberg J."/>
            <person name="Griggs A."/>
            <person name="Gujja S."/>
            <person name="Heilman E."/>
            <person name="Heiman D."/>
            <person name="Howarth C."/>
            <person name="Mehta T."/>
            <person name="Neiman D."/>
            <person name="Pearson M."/>
            <person name="Roberts A."/>
            <person name="Saif S."/>
            <person name="Shea T."/>
            <person name="Shenoy N."/>
            <person name="Sisk P."/>
            <person name="Stolte C."/>
            <person name="Sykes S."/>
            <person name="White J."/>
            <person name="Yandava C."/>
            <person name="Burger G."/>
            <person name="Gray M.W."/>
            <person name="Holland P.W.H."/>
            <person name="King N."/>
            <person name="Lang F.B.F."/>
            <person name="Roger A.J."/>
            <person name="Ruiz-Trillo I."/>
            <person name="Haas B."/>
            <person name="Nusbaum C."/>
            <person name="Birren B."/>
        </authorList>
    </citation>
    <scope>NUCLEOTIDE SEQUENCE [LARGE SCALE GENOMIC DNA]</scope>
    <source>
        <strain evidence="7 8">JP610</strain>
    </source>
</reference>
<feature type="region of interest" description="Disordered" evidence="5">
    <location>
        <begin position="153"/>
        <end position="190"/>
    </location>
</feature>
<dbReference type="EMBL" id="KQ243765">
    <property type="protein sequence ID" value="KNC75228.1"/>
    <property type="molecule type" value="Genomic_DNA"/>
</dbReference>
<dbReference type="InterPro" id="IPR015972">
    <property type="entry name" value="Ribosomal_eL19_dom1"/>
</dbReference>
<keyword evidence="2 4" id="KW-0689">Ribosomal protein</keyword>
<dbReference type="HAMAP" id="MF_01475">
    <property type="entry name" value="Ribosomal_eL19"/>
    <property type="match status" value="1"/>
</dbReference>
<dbReference type="Proteomes" id="UP000054560">
    <property type="component" value="Unassembled WGS sequence"/>
</dbReference>
<dbReference type="PROSITE" id="PS00526">
    <property type="entry name" value="RIBOSOMAL_L19E"/>
    <property type="match status" value="1"/>
</dbReference>
<keyword evidence="8" id="KW-1185">Reference proteome</keyword>
<dbReference type="Pfam" id="PF01280">
    <property type="entry name" value="Ribosomal_L19e"/>
    <property type="match status" value="1"/>
</dbReference>
<evidence type="ECO:0000313" key="7">
    <source>
        <dbReference type="EMBL" id="KNC75228.1"/>
    </source>
</evidence>
<dbReference type="Gene3D" id="1.10.1650.10">
    <property type="match status" value="1"/>
</dbReference>
<dbReference type="NCBIfam" id="NF006343">
    <property type="entry name" value="PRK08570.1"/>
    <property type="match status" value="1"/>
</dbReference>
<name>A0A0L0FGQ9_9EUKA</name>
<dbReference type="InterPro" id="IPR039547">
    <property type="entry name" value="Ribosomal_eL19"/>
</dbReference>
<dbReference type="PANTHER" id="PTHR10722">
    <property type="entry name" value="60S RIBOSOMAL PROTEIN L19"/>
    <property type="match status" value="1"/>
</dbReference>
<dbReference type="FunFam" id="1.10.1650.10:FF:000001">
    <property type="entry name" value="Ribosomal protein L19"/>
    <property type="match status" value="1"/>
</dbReference>
<dbReference type="OrthoDB" id="5407653at2759"/>
<comment type="similarity">
    <text evidence="1 4">Belongs to the eukaryotic ribosomal protein eL19 family.</text>
</comment>
<dbReference type="SMART" id="SM01416">
    <property type="entry name" value="Ribosomal_L19e"/>
    <property type="match status" value="1"/>
</dbReference>
<feature type="region of interest" description="Disordered" evidence="5">
    <location>
        <begin position="61"/>
        <end position="84"/>
    </location>
</feature>
<evidence type="ECO:0000313" key="8">
    <source>
        <dbReference type="Proteomes" id="UP000054560"/>
    </source>
</evidence>
<dbReference type="eggNOG" id="KOG1696">
    <property type="taxonomic scope" value="Eukaryota"/>
</dbReference>
<dbReference type="AlphaFoldDB" id="A0A0L0FGQ9"/>
<feature type="domain" description="Large ribosomal subunit protein eL19" evidence="6">
    <location>
        <begin position="3"/>
        <end position="146"/>
    </location>
</feature>
<dbReference type="InterPro" id="IPR057260">
    <property type="entry name" value="Ribosomal_L19e_C"/>
</dbReference>
<feature type="compositionally biased region" description="Basic residues" evidence="5">
    <location>
        <begin position="71"/>
        <end position="83"/>
    </location>
</feature>
<dbReference type="SUPFAM" id="SSF48140">
    <property type="entry name" value="Ribosomal protein L19 (L19e)"/>
    <property type="match status" value="1"/>
</dbReference>
<evidence type="ECO:0000256" key="2">
    <source>
        <dbReference type="ARBA" id="ARBA00022980"/>
    </source>
</evidence>
<dbReference type="InterPro" id="IPR023638">
    <property type="entry name" value="Ribosomal_eL19_CS"/>
</dbReference>
<feature type="compositionally biased region" description="Basic and acidic residues" evidence="5">
    <location>
        <begin position="160"/>
        <end position="190"/>
    </location>
</feature>
<dbReference type="InterPro" id="IPR057259">
    <property type="entry name" value="Ribosomal_L19e"/>
</dbReference>
<evidence type="ECO:0000256" key="1">
    <source>
        <dbReference type="ARBA" id="ARBA00011082"/>
    </source>
</evidence>
<dbReference type="GO" id="GO:0003735">
    <property type="term" value="F:structural constituent of ribosome"/>
    <property type="evidence" value="ECO:0007669"/>
    <property type="project" value="InterPro"/>
</dbReference>
<dbReference type="Pfam" id="PF25476">
    <property type="entry name" value="Ribosomal_L19e_C"/>
    <property type="match status" value="1"/>
</dbReference>
<evidence type="ECO:0000259" key="6">
    <source>
        <dbReference type="SMART" id="SM01416"/>
    </source>
</evidence>
<sequence>MVSLKTQKRLAASVMKCGQRKVWIDPNETSEISNANSRQGVRKLIKDGLIIKKPQVVHSRSRVALRTEAKRKGRHSGVGKRKGTRDARLPTKVLWIRRMRVLRHLLRKYREAGKLDKYMYHELYQKSKGNQFRNKRVLMEYIHRKKAEAARTNMLASQAEARRNKDKAARERRAARVAERKEAMLGAKPE</sequence>
<dbReference type="InterPro" id="IPR035970">
    <property type="entry name" value="60S_ribosomal_eL19_sf"/>
</dbReference>
<evidence type="ECO:0000256" key="5">
    <source>
        <dbReference type="SAM" id="MobiDB-lite"/>
    </source>
</evidence>
<evidence type="ECO:0000256" key="3">
    <source>
        <dbReference type="ARBA" id="ARBA00023274"/>
    </source>
</evidence>
<dbReference type="Gene3D" id="1.10.1200.240">
    <property type="match status" value="1"/>
</dbReference>
<dbReference type="STRING" id="667725.A0A0L0FGQ9"/>
<dbReference type="GO" id="GO:0003723">
    <property type="term" value="F:RNA binding"/>
    <property type="evidence" value="ECO:0007669"/>
    <property type="project" value="InterPro"/>
</dbReference>
<gene>
    <name evidence="7" type="ORF">SARC_12243</name>
</gene>
<proteinExistence type="inferred from homology"/>
<dbReference type="GO" id="GO:0022625">
    <property type="term" value="C:cytosolic large ribosomal subunit"/>
    <property type="evidence" value="ECO:0007669"/>
    <property type="project" value="InterPro"/>
</dbReference>
<keyword evidence="3 4" id="KW-0687">Ribonucleoprotein</keyword>